<evidence type="ECO:0000313" key="2">
    <source>
        <dbReference type="EMBL" id="GAA2609329.1"/>
    </source>
</evidence>
<name>A0ABP6C9N5_9ACTN</name>
<reference evidence="3" key="1">
    <citation type="journal article" date="2019" name="Int. J. Syst. Evol. Microbiol.">
        <title>The Global Catalogue of Microorganisms (GCM) 10K type strain sequencing project: providing services to taxonomists for standard genome sequencing and annotation.</title>
        <authorList>
            <consortium name="The Broad Institute Genomics Platform"/>
            <consortium name="The Broad Institute Genome Sequencing Center for Infectious Disease"/>
            <person name="Wu L."/>
            <person name="Ma J."/>
        </authorList>
    </citation>
    <scope>NUCLEOTIDE SEQUENCE [LARGE SCALE GENOMIC DNA]</scope>
    <source>
        <strain evidence="3">JCM 16373</strain>
    </source>
</reference>
<feature type="region of interest" description="Disordered" evidence="1">
    <location>
        <begin position="32"/>
        <end position="54"/>
    </location>
</feature>
<sequence length="112" mass="11454">MTQSVLSAHVLAAIPAVGPVTVAARCSPRHCAALPATGTAPPDPAEGPGGLPEPLVVQTRHAQDVQGRDFPPDLAAACGPAVSQPRWWAAHVSFGPLRSGRVRAGPDSLQQT</sequence>
<dbReference type="Proteomes" id="UP001501447">
    <property type="component" value="Unassembled WGS sequence"/>
</dbReference>
<evidence type="ECO:0008006" key="4">
    <source>
        <dbReference type="Google" id="ProtNLM"/>
    </source>
</evidence>
<organism evidence="2 3">
    <name type="scientific">Streptomyces axinellae</name>
    <dbReference type="NCBI Taxonomy" id="552788"/>
    <lineage>
        <taxon>Bacteria</taxon>
        <taxon>Bacillati</taxon>
        <taxon>Actinomycetota</taxon>
        <taxon>Actinomycetes</taxon>
        <taxon>Kitasatosporales</taxon>
        <taxon>Streptomycetaceae</taxon>
        <taxon>Streptomyces</taxon>
    </lineage>
</organism>
<gene>
    <name evidence="2" type="ORF">GCM10009863_23620</name>
</gene>
<dbReference type="EMBL" id="BAAARJ010000006">
    <property type="protein sequence ID" value="GAA2609329.1"/>
    <property type="molecule type" value="Genomic_DNA"/>
</dbReference>
<evidence type="ECO:0000256" key="1">
    <source>
        <dbReference type="SAM" id="MobiDB-lite"/>
    </source>
</evidence>
<proteinExistence type="predicted"/>
<comment type="caution">
    <text evidence="2">The sequence shown here is derived from an EMBL/GenBank/DDBJ whole genome shotgun (WGS) entry which is preliminary data.</text>
</comment>
<protein>
    <recommendedName>
        <fullName evidence="4">Secreted protein</fullName>
    </recommendedName>
</protein>
<accession>A0ABP6C9N5</accession>
<evidence type="ECO:0000313" key="3">
    <source>
        <dbReference type="Proteomes" id="UP001501447"/>
    </source>
</evidence>
<keyword evidence="3" id="KW-1185">Reference proteome</keyword>